<comment type="caution">
    <text evidence="1">The sequence shown here is derived from an EMBL/GenBank/DDBJ whole genome shotgun (WGS) entry which is preliminary data.</text>
</comment>
<keyword evidence="1" id="KW-0614">Plasmid</keyword>
<dbReference type="EMBL" id="JAGPYQ010000004">
    <property type="protein sequence ID" value="MBQ0855688.1"/>
    <property type="molecule type" value="Genomic_DNA"/>
</dbReference>
<dbReference type="AlphaFoldDB" id="A0A941BEW9"/>
<geneLocation type="plasmid" evidence="1">
    <name>p1</name>
</geneLocation>
<organism evidence="1 2">
    <name type="scientific">Streptomyces liliiviolaceus</name>
    <dbReference type="NCBI Taxonomy" id="2823109"/>
    <lineage>
        <taxon>Bacteria</taxon>
        <taxon>Bacillati</taxon>
        <taxon>Actinomycetota</taxon>
        <taxon>Actinomycetes</taxon>
        <taxon>Kitasatosporales</taxon>
        <taxon>Streptomycetaceae</taxon>
        <taxon>Streptomyces</taxon>
    </lineage>
</organism>
<keyword evidence="2" id="KW-1185">Reference proteome</keyword>
<accession>A0A941BEW9</accession>
<proteinExistence type="predicted"/>
<evidence type="ECO:0000313" key="1">
    <source>
        <dbReference type="EMBL" id="MBQ0855688.1"/>
    </source>
</evidence>
<name>A0A941BEW9_9ACTN</name>
<reference evidence="1 2" key="1">
    <citation type="submission" date="2021-04" db="EMBL/GenBank/DDBJ databases">
        <authorList>
            <person name="Tang X."/>
            <person name="Zhou X."/>
            <person name="Chen X."/>
            <person name="Cernava T."/>
            <person name="Zhang C."/>
        </authorList>
    </citation>
    <scope>NUCLEOTIDE SEQUENCE [LARGE SCALE GENOMIC DNA]</scope>
    <source>
        <strain evidence="1 2">BH-SS-21</strain>
        <plasmid evidence="1">p1</plasmid>
    </source>
</reference>
<protein>
    <submittedName>
        <fullName evidence="1">Uncharacterized protein</fullName>
    </submittedName>
</protein>
<evidence type="ECO:0000313" key="2">
    <source>
        <dbReference type="Proteomes" id="UP000677413"/>
    </source>
</evidence>
<dbReference type="RefSeq" id="WP_210894637.1">
    <property type="nucleotide sequence ID" value="NZ_JAGPYQ010000004.1"/>
</dbReference>
<sequence>MRANVTEGRASLGAEAAGPALGGVDERSELDPLAIDKLDKFARLAL</sequence>
<dbReference type="Proteomes" id="UP000677413">
    <property type="component" value="Unassembled WGS sequence"/>
</dbReference>
<gene>
    <name evidence="1" type="ORF">J8N05_46885</name>
</gene>